<evidence type="ECO:0000313" key="2">
    <source>
        <dbReference type="EMBL" id="KIW25757.1"/>
    </source>
</evidence>
<reference evidence="2 3" key="1">
    <citation type="submission" date="2015-01" db="EMBL/GenBank/DDBJ databases">
        <title>The Genome Sequence of Cladophialophora immunda CBS83496.</title>
        <authorList>
            <consortium name="The Broad Institute Genomics Platform"/>
            <person name="Cuomo C."/>
            <person name="de Hoog S."/>
            <person name="Gorbushina A."/>
            <person name="Stielow B."/>
            <person name="Teixiera M."/>
            <person name="Abouelleil A."/>
            <person name="Chapman S.B."/>
            <person name="Priest M."/>
            <person name="Young S.K."/>
            <person name="Wortman J."/>
            <person name="Nusbaum C."/>
            <person name="Birren B."/>
        </authorList>
    </citation>
    <scope>NUCLEOTIDE SEQUENCE [LARGE SCALE GENOMIC DNA]</scope>
    <source>
        <strain evidence="2 3">CBS 83496</strain>
    </source>
</reference>
<dbReference type="GeneID" id="27348106"/>
<dbReference type="RefSeq" id="XP_016245973.1">
    <property type="nucleotide sequence ID" value="XM_016396117.1"/>
</dbReference>
<feature type="compositionally biased region" description="Low complexity" evidence="1">
    <location>
        <begin position="1"/>
        <end position="19"/>
    </location>
</feature>
<feature type="region of interest" description="Disordered" evidence="1">
    <location>
        <begin position="1"/>
        <end position="28"/>
    </location>
</feature>
<evidence type="ECO:0000313" key="3">
    <source>
        <dbReference type="Proteomes" id="UP000054466"/>
    </source>
</evidence>
<dbReference type="AlphaFoldDB" id="A0A0D2AL64"/>
<gene>
    <name evidence="2" type="ORF">PV07_08912</name>
</gene>
<dbReference type="HOGENOM" id="CLU_2849517_0_0_1"/>
<organism evidence="2 3">
    <name type="scientific">Cladophialophora immunda</name>
    <dbReference type="NCBI Taxonomy" id="569365"/>
    <lineage>
        <taxon>Eukaryota</taxon>
        <taxon>Fungi</taxon>
        <taxon>Dikarya</taxon>
        <taxon>Ascomycota</taxon>
        <taxon>Pezizomycotina</taxon>
        <taxon>Eurotiomycetes</taxon>
        <taxon>Chaetothyriomycetidae</taxon>
        <taxon>Chaetothyriales</taxon>
        <taxon>Herpotrichiellaceae</taxon>
        <taxon>Cladophialophora</taxon>
    </lineage>
</organism>
<protein>
    <submittedName>
        <fullName evidence="2">Uncharacterized protein</fullName>
    </submittedName>
</protein>
<dbReference type="Proteomes" id="UP000054466">
    <property type="component" value="Unassembled WGS sequence"/>
</dbReference>
<dbReference type="OrthoDB" id="3494771at2759"/>
<name>A0A0D2AL64_9EURO</name>
<dbReference type="EMBL" id="KN847044">
    <property type="protein sequence ID" value="KIW25757.1"/>
    <property type="molecule type" value="Genomic_DNA"/>
</dbReference>
<proteinExistence type="predicted"/>
<evidence type="ECO:0000256" key="1">
    <source>
        <dbReference type="SAM" id="MobiDB-lite"/>
    </source>
</evidence>
<sequence>MARQSITSTTSTVASTDSTGLRNKVHSSWKSATQYISQKAKEHHRGVNEAYRAYYGLNVPTSRRN</sequence>
<accession>A0A0D2AL64</accession>
<keyword evidence="3" id="KW-1185">Reference proteome</keyword>
<dbReference type="VEuPathDB" id="FungiDB:PV07_08912"/>